<keyword evidence="6" id="KW-0378">Hydrolase</keyword>
<dbReference type="GO" id="GO:0009307">
    <property type="term" value="P:DNA restriction-modification system"/>
    <property type="evidence" value="ECO:0007669"/>
    <property type="project" value="UniProtKB-KW"/>
</dbReference>
<dbReference type="InterPro" id="IPR000055">
    <property type="entry name" value="Restrct_endonuc_typeI_TRD"/>
</dbReference>
<dbReference type="InterPro" id="IPR052021">
    <property type="entry name" value="Type-I_RS_S_subunit"/>
</dbReference>
<dbReference type="GO" id="GO:0003677">
    <property type="term" value="F:DNA binding"/>
    <property type="evidence" value="ECO:0007669"/>
    <property type="project" value="UniProtKB-KW"/>
</dbReference>
<evidence type="ECO:0000313" key="7">
    <source>
        <dbReference type="Proteomes" id="UP001626603"/>
    </source>
</evidence>
<name>A0ABD8A8J9_9EURY</name>
<sequence length="445" mass="49216">MIRRETTRISGIQNGYKMTKVGLIPEEWSEGPVSSIAYVNPRTDISHLEEDSQIFFLSMGNVGEDGRICTMEIKPYAEVRNGYTVFADGDILIAKITPCMENGKGALVGNLKNGVGFGSTEFHVLRPIDPSDAEFIYQLSRSSSFRREAIRYFTGSAGQQRVSKDLFTHHLCPIPKPGERHRIAAVLSTVDAAIAATDEVIAKTEELKRGLMQDLLTKGIDEEGRVRSEETDIFCEKTINSTTFKFPEPWEFKTMGDVITLKRGYDLPSDERLAGNVPVISSSGISGYHQEAKVCGPGVVTGRYGTLGEVFFIERDFWPLNTTLYVCNFKGNDPKFISYFLRLHLAAYQSDALSIPGINRNFVHKLLCAVPPLPEQHRIAAILSAVDRDLAAEREHRDRLQTLKKGLMQDLLTGRVRVPPNGAGGTACPGPERVTACDLPPGHTP</sequence>
<dbReference type="Gene3D" id="3.90.220.20">
    <property type="entry name" value="DNA methylase specificity domains"/>
    <property type="match status" value="2"/>
</dbReference>
<dbReference type="PANTHER" id="PTHR30408">
    <property type="entry name" value="TYPE-1 RESTRICTION ENZYME ECOKI SPECIFICITY PROTEIN"/>
    <property type="match status" value="1"/>
</dbReference>
<protein>
    <submittedName>
        <fullName evidence="6">Restriction endonuclease subunit S</fullName>
    </submittedName>
</protein>
<feature type="region of interest" description="Disordered" evidence="4">
    <location>
        <begin position="422"/>
        <end position="445"/>
    </location>
</feature>
<gene>
    <name evidence="6" type="ORF">R6Y95_00615</name>
</gene>
<evidence type="ECO:0000256" key="1">
    <source>
        <dbReference type="ARBA" id="ARBA00010923"/>
    </source>
</evidence>
<dbReference type="GO" id="GO:0004519">
    <property type="term" value="F:endonuclease activity"/>
    <property type="evidence" value="ECO:0007669"/>
    <property type="project" value="UniProtKB-KW"/>
</dbReference>
<keyword evidence="6" id="KW-0540">Nuclease</keyword>
<dbReference type="PANTHER" id="PTHR30408:SF12">
    <property type="entry name" value="TYPE I RESTRICTION ENZYME MJAVIII SPECIFICITY SUBUNIT"/>
    <property type="match status" value="1"/>
</dbReference>
<reference evidence="6 7" key="1">
    <citation type="submission" date="2023-10" db="EMBL/GenBank/DDBJ databases">
        <title>The complete genome sequence of Methanoculleus palmolei DSM 4273.</title>
        <authorList>
            <person name="Lai S.-J."/>
            <person name="You Y.-T."/>
            <person name="Chen S.-C."/>
        </authorList>
    </citation>
    <scope>NUCLEOTIDE SEQUENCE [LARGE SCALE GENOMIC DNA]</scope>
    <source>
        <strain evidence="6 7">DSM 4273</strain>
    </source>
</reference>
<accession>A0ABD8A8J9</accession>
<dbReference type="CDD" id="cd17267">
    <property type="entry name" value="RMtype1_S_EcoAO83I-TRD1-CR1_like"/>
    <property type="match status" value="1"/>
</dbReference>
<dbReference type="CDD" id="cd17260">
    <property type="entry name" value="RMtype1_S_EcoEI-TRD1-CR1_like"/>
    <property type="match status" value="1"/>
</dbReference>
<keyword evidence="2" id="KW-0680">Restriction system</keyword>
<comment type="similarity">
    <text evidence="1">Belongs to the type-I restriction system S methylase family.</text>
</comment>
<evidence type="ECO:0000259" key="5">
    <source>
        <dbReference type="Pfam" id="PF01420"/>
    </source>
</evidence>
<evidence type="ECO:0000256" key="4">
    <source>
        <dbReference type="SAM" id="MobiDB-lite"/>
    </source>
</evidence>
<keyword evidence="3" id="KW-0238">DNA-binding</keyword>
<proteinExistence type="inferred from homology"/>
<dbReference type="Pfam" id="PF01420">
    <property type="entry name" value="Methylase_S"/>
    <property type="match status" value="2"/>
</dbReference>
<dbReference type="Gene3D" id="1.10.287.1120">
    <property type="entry name" value="Bipartite methylase S protein"/>
    <property type="match status" value="1"/>
</dbReference>
<dbReference type="EMBL" id="CP137641">
    <property type="protein sequence ID" value="WOX55854.1"/>
    <property type="molecule type" value="Genomic_DNA"/>
</dbReference>
<evidence type="ECO:0000313" key="6">
    <source>
        <dbReference type="EMBL" id="WOX55854.1"/>
    </source>
</evidence>
<dbReference type="AlphaFoldDB" id="A0ABD8A8J9"/>
<keyword evidence="7" id="KW-1185">Reference proteome</keyword>
<feature type="domain" description="Type I restriction modification DNA specificity" evidence="5">
    <location>
        <begin position="25"/>
        <end position="201"/>
    </location>
</feature>
<dbReference type="SUPFAM" id="SSF116734">
    <property type="entry name" value="DNA methylase specificity domain"/>
    <property type="match status" value="2"/>
</dbReference>
<feature type="domain" description="Type I restriction modification DNA specificity" evidence="5">
    <location>
        <begin position="247"/>
        <end position="394"/>
    </location>
</feature>
<evidence type="ECO:0000256" key="3">
    <source>
        <dbReference type="ARBA" id="ARBA00023125"/>
    </source>
</evidence>
<dbReference type="Proteomes" id="UP001626603">
    <property type="component" value="Chromosome"/>
</dbReference>
<organism evidence="6 7">
    <name type="scientific">Methanoculleus palmolei</name>
    <dbReference type="NCBI Taxonomy" id="72612"/>
    <lineage>
        <taxon>Archaea</taxon>
        <taxon>Methanobacteriati</taxon>
        <taxon>Methanobacteriota</taxon>
        <taxon>Stenosarchaea group</taxon>
        <taxon>Methanomicrobia</taxon>
        <taxon>Methanomicrobiales</taxon>
        <taxon>Methanomicrobiaceae</taxon>
        <taxon>Methanoculleus</taxon>
    </lineage>
</organism>
<keyword evidence="6" id="KW-0255">Endonuclease</keyword>
<evidence type="ECO:0000256" key="2">
    <source>
        <dbReference type="ARBA" id="ARBA00022747"/>
    </source>
</evidence>
<dbReference type="InterPro" id="IPR044946">
    <property type="entry name" value="Restrct_endonuc_typeI_TRD_sf"/>
</dbReference>